<dbReference type="Pfam" id="PF14871">
    <property type="entry name" value="GHL6"/>
    <property type="match status" value="1"/>
</dbReference>
<dbReference type="RefSeq" id="WP_119324906.1">
    <property type="nucleotide sequence ID" value="NZ_AP025739.1"/>
</dbReference>
<sequence>MTYSPASSLSGRQIHLDFHTSPAIPDVGVEFNADDFARTLRESHVNSVTVFGKCHHGMCYYPTHTGTAHPALAGRDLLGEQIQALHRAGIRAPIYTTVVWEEDAAQKHPEWRQIRRDGAFAGTSMATDYSGPHPGAWKWLNFLHPDYQDYIEAHVREILDRYGDDVDGLFFDILMMHADADWSESSVAFRQAHGLMSADAETHARFESLAQRLFTQRFSGLLRDRRPNATVFYNSGHHLFVTGDVGARARLSASSHVEIESLPSGFWGYHHFPRMARLVSTWRRDDGSPISWLGMTGRFQRQWGDFGDVKPQPALEYECFRAQALGGGCSVGDQLPPRGVLDPAAYDLIGSVYAQVAAAEPFYAGSEPLPQVGVVLPGYPGRDEQTADLALEGAVMFCEESHYECVALDERGDLSGLDLVILPDSVVITKALGEKLSRYYEAGGCLLLSYKSGFDAHGEWALPFLSLAFEGETSSWPTYWRTRPEFSQTLSRSDRVVYGRGVNITPRPEMEILIERVSPYFQRTDIHFSSHFQTPPVRDAGPFPAAVAGERFVCFADPIFGEYRQTGNLAVRDGAKAAAERLIGPPTFGSGLPTTVLCTPRRRGDDLLLTLLHYIPVRKSLDIDIIEERSSFAELTLRLPGHRQVRVFGAGELSPGPSDGEVELPHANGRLLLEIPDYFTRG</sequence>
<dbReference type="SUPFAM" id="SSF51445">
    <property type="entry name" value="(Trans)glycosidases"/>
    <property type="match status" value="1"/>
</dbReference>
<reference evidence="1 2" key="1">
    <citation type="journal article" date="2019" name="Int. J. Syst. Evol. Microbiol.">
        <title>Capsulimonas corticalis gen. nov., sp. nov., an aerobic capsulated bacterium, of a novel bacterial order, Capsulimonadales ord. nov., of the class Armatimonadia of the phylum Armatimonadetes.</title>
        <authorList>
            <person name="Li J."/>
            <person name="Kudo C."/>
            <person name="Tonouchi A."/>
        </authorList>
    </citation>
    <scope>NUCLEOTIDE SEQUENCE [LARGE SCALE GENOMIC DNA]</scope>
    <source>
        <strain evidence="1 2">AX-7</strain>
    </source>
</reference>
<dbReference type="EMBL" id="AP025739">
    <property type="protein sequence ID" value="BDI32494.1"/>
    <property type="molecule type" value="Genomic_DNA"/>
</dbReference>
<gene>
    <name evidence="1" type="ORF">CCAX7_45450</name>
</gene>
<dbReference type="CDD" id="cd03143">
    <property type="entry name" value="A4_beta-galactosidase_middle_domain"/>
    <property type="match status" value="1"/>
</dbReference>
<dbReference type="InterPro" id="IPR017853">
    <property type="entry name" value="GH"/>
</dbReference>
<evidence type="ECO:0000313" key="1">
    <source>
        <dbReference type="EMBL" id="BDI32494.1"/>
    </source>
</evidence>
<dbReference type="Gene3D" id="3.40.50.880">
    <property type="match status" value="1"/>
</dbReference>
<keyword evidence="2" id="KW-1185">Reference proteome</keyword>
<accession>A0A402D673</accession>
<protein>
    <submittedName>
        <fullName evidence="1">Uncharacterized protein</fullName>
    </submittedName>
</protein>
<proteinExistence type="predicted"/>
<dbReference type="KEGG" id="ccot:CCAX7_45450"/>
<evidence type="ECO:0000313" key="2">
    <source>
        <dbReference type="Proteomes" id="UP000287394"/>
    </source>
</evidence>
<dbReference type="InterPro" id="IPR028212">
    <property type="entry name" value="GHL6"/>
</dbReference>
<dbReference type="OrthoDB" id="9780891at2"/>
<dbReference type="AlphaFoldDB" id="A0A402D673"/>
<dbReference type="InterPro" id="IPR029062">
    <property type="entry name" value="Class_I_gatase-like"/>
</dbReference>
<dbReference type="Gene3D" id="3.20.20.80">
    <property type="entry name" value="Glycosidases"/>
    <property type="match status" value="1"/>
</dbReference>
<name>A0A402D673_9BACT</name>
<organism evidence="1 2">
    <name type="scientific">Capsulimonas corticalis</name>
    <dbReference type="NCBI Taxonomy" id="2219043"/>
    <lineage>
        <taxon>Bacteria</taxon>
        <taxon>Bacillati</taxon>
        <taxon>Armatimonadota</taxon>
        <taxon>Armatimonadia</taxon>
        <taxon>Capsulimonadales</taxon>
        <taxon>Capsulimonadaceae</taxon>
        <taxon>Capsulimonas</taxon>
    </lineage>
</organism>
<dbReference type="Proteomes" id="UP000287394">
    <property type="component" value="Chromosome"/>
</dbReference>